<dbReference type="Proteomes" id="UP000515307">
    <property type="component" value="Chromosome"/>
</dbReference>
<feature type="compositionally biased region" description="Polar residues" evidence="1">
    <location>
        <begin position="80"/>
        <end position="93"/>
    </location>
</feature>
<accession>A0A7G7BKT0</accession>
<name>A0A7G7BKT0_9ACTN</name>
<proteinExistence type="predicted"/>
<dbReference type="EMBL" id="CP045702">
    <property type="protein sequence ID" value="QNE75945.1"/>
    <property type="molecule type" value="Genomic_DNA"/>
</dbReference>
<protein>
    <submittedName>
        <fullName evidence="2">Uncharacterized protein</fullName>
    </submittedName>
</protein>
<sequence length="93" mass="10025">MHEEAPTQAPDHARIPALHTAGRTTPPQPGTTSTDTRTTASPHSVTTIERGSFCLAHCTCGWRGPARRSRDRARTDAEQHLSTSEDSAGPQHT</sequence>
<evidence type="ECO:0000313" key="2">
    <source>
        <dbReference type="EMBL" id="QNE75945.1"/>
    </source>
</evidence>
<dbReference type="RefSeq" id="WP_185303035.1">
    <property type="nucleotide sequence ID" value="NZ_CP045702.1"/>
</dbReference>
<evidence type="ECO:0000256" key="1">
    <source>
        <dbReference type="SAM" id="MobiDB-lite"/>
    </source>
</evidence>
<dbReference type="KEGG" id="sfiy:F0344_16015"/>
<gene>
    <name evidence="2" type="ORF">F0344_16015</name>
</gene>
<feature type="region of interest" description="Disordered" evidence="1">
    <location>
        <begin position="61"/>
        <end position="93"/>
    </location>
</feature>
<dbReference type="AlphaFoldDB" id="A0A7G7BKT0"/>
<reference evidence="3" key="1">
    <citation type="submission" date="2019-10" db="EMBL/GenBank/DDBJ databases">
        <title>Antimicrobial potential of Antarctic Bacteria.</title>
        <authorList>
            <person name="Benaud N."/>
            <person name="Edwards R.J."/>
            <person name="Ferrari B.C."/>
        </authorList>
    </citation>
    <scope>NUCLEOTIDE SEQUENCE [LARGE SCALE GENOMIC DNA]</scope>
    <source>
        <strain evidence="3">NBSH44</strain>
    </source>
</reference>
<feature type="region of interest" description="Disordered" evidence="1">
    <location>
        <begin position="1"/>
        <end position="45"/>
    </location>
</feature>
<evidence type="ECO:0000313" key="3">
    <source>
        <dbReference type="Proteomes" id="UP000515307"/>
    </source>
</evidence>
<keyword evidence="3" id="KW-1185">Reference proteome</keyword>
<organism evidence="2 3">
    <name type="scientific">Streptomyces finlayi</name>
    <dbReference type="NCBI Taxonomy" id="67296"/>
    <lineage>
        <taxon>Bacteria</taxon>
        <taxon>Bacillati</taxon>
        <taxon>Actinomycetota</taxon>
        <taxon>Actinomycetes</taxon>
        <taxon>Kitasatosporales</taxon>
        <taxon>Streptomycetaceae</taxon>
        <taxon>Streptomyces</taxon>
    </lineage>
</organism>